<dbReference type="PROSITE" id="PS00455">
    <property type="entry name" value="AMP_BINDING"/>
    <property type="match status" value="1"/>
</dbReference>
<dbReference type="GO" id="GO:0016020">
    <property type="term" value="C:membrane"/>
    <property type="evidence" value="ECO:0007669"/>
    <property type="project" value="TreeGrafter"/>
</dbReference>
<gene>
    <name evidence="5" type="ORF">UFOPK1939_00292</name>
</gene>
<evidence type="ECO:0000256" key="1">
    <source>
        <dbReference type="ARBA" id="ARBA00022598"/>
    </source>
</evidence>
<proteinExistence type="predicted"/>
<dbReference type="Pfam" id="PF00501">
    <property type="entry name" value="AMP-binding"/>
    <property type="match status" value="1"/>
</dbReference>
<dbReference type="GO" id="GO:0005783">
    <property type="term" value="C:endoplasmic reticulum"/>
    <property type="evidence" value="ECO:0007669"/>
    <property type="project" value="TreeGrafter"/>
</dbReference>
<evidence type="ECO:0000256" key="3">
    <source>
        <dbReference type="ARBA" id="ARBA00023098"/>
    </source>
</evidence>
<evidence type="ECO:0000259" key="4">
    <source>
        <dbReference type="Pfam" id="PF00501"/>
    </source>
</evidence>
<dbReference type="Gene3D" id="3.40.50.12780">
    <property type="entry name" value="N-terminal domain of ligase-like"/>
    <property type="match status" value="1"/>
</dbReference>
<name>A0A6J6HXH6_9ZZZZ</name>
<dbReference type="SUPFAM" id="SSF56801">
    <property type="entry name" value="Acetyl-CoA synthetase-like"/>
    <property type="match status" value="1"/>
</dbReference>
<dbReference type="InterPro" id="IPR000873">
    <property type="entry name" value="AMP-dep_synth/lig_dom"/>
</dbReference>
<dbReference type="EMBL" id="CAEZVF010000026">
    <property type="protein sequence ID" value="CAB4617283.1"/>
    <property type="molecule type" value="Genomic_DNA"/>
</dbReference>
<evidence type="ECO:0000256" key="2">
    <source>
        <dbReference type="ARBA" id="ARBA00022832"/>
    </source>
</evidence>
<reference evidence="5" key="1">
    <citation type="submission" date="2020-05" db="EMBL/GenBank/DDBJ databases">
        <authorList>
            <person name="Chiriac C."/>
            <person name="Salcher M."/>
            <person name="Ghai R."/>
            <person name="Kavagutti S V."/>
        </authorList>
    </citation>
    <scope>NUCLEOTIDE SEQUENCE</scope>
</reference>
<feature type="domain" description="AMP-dependent synthetase/ligase" evidence="4">
    <location>
        <begin position="36"/>
        <end position="419"/>
    </location>
</feature>
<keyword evidence="2" id="KW-0276">Fatty acid metabolism</keyword>
<keyword evidence="3" id="KW-0443">Lipid metabolism</keyword>
<dbReference type="AlphaFoldDB" id="A0A6J6HXH6"/>
<evidence type="ECO:0000313" key="5">
    <source>
        <dbReference type="EMBL" id="CAB4617283.1"/>
    </source>
</evidence>
<dbReference type="InterPro" id="IPR042099">
    <property type="entry name" value="ANL_N_sf"/>
</dbReference>
<dbReference type="InterPro" id="IPR020845">
    <property type="entry name" value="AMP-binding_CS"/>
</dbReference>
<dbReference type="PANTHER" id="PTHR43272:SF32">
    <property type="entry name" value="AMP-DEPENDENT SYNTHETASE_LIGASE DOMAIN-CONTAINING PROTEIN"/>
    <property type="match status" value="1"/>
</dbReference>
<dbReference type="PANTHER" id="PTHR43272">
    <property type="entry name" value="LONG-CHAIN-FATTY-ACID--COA LIGASE"/>
    <property type="match status" value="1"/>
</dbReference>
<dbReference type="GO" id="GO:0004467">
    <property type="term" value="F:long-chain fatty acid-CoA ligase activity"/>
    <property type="evidence" value="ECO:0007669"/>
    <property type="project" value="TreeGrafter"/>
</dbReference>
<dbReference type="CDD" id="cd05907">
    <property type="entry name" value="VL_LC_FACS_like"/>
    <property type="match status" value="1"/>
</dbReference>
<protein>
    <submittedName>
        <fullName evidence="5">Unannotated protein</fullName>
    </submittedName>
</protein>
<accession>A0A6J6HXH6</accession>
<organism evidence="5">
    <name type="scientific">freshwater metagenome</name>
    <dbReference type="NCBI Taxonomy" id="449393"/>
    <lineage>
        <taxon>unclassified sequences</taxon>
        <taxon>metagenomes</taxon>
        <taxon>ecological metagenomes</taxon>
    </lineage>
</organism>
<dbReference type="Pfam" id="PF23562">
    <property type="entry name" value="AMP-binding_C_3"/>
    <property type="match status" value="1"/>
</dbReference>
<sequence length="588" mass="63270">MEPLVILDPGAALPDLLLANATVSPDVIGYSRFDGAQWTDISNEQFWTQVQQLARGFIASGIQAGDCVGIMSRTRYEWTLVDFALWTAGAIPVPIYDSSSADQVHWILSDSGAVACIVETPRNAKTVEQAITDLAHVTQVWCITDNDLDTLAARSDEVPSELLDQRRSSLNIDSLATIIYTSGTTGRPKGCELTHGNFLACAQNAVAALPDVVGVEGASTLLFLPLAHVFARFVEVLCVAANVRLAHTATITDLAGKLQSFQPTFLLAVPRVFEKLYVGAQQKATADGKGAIFQRATDVAIAYSQGIQSGRIPLAVKTQHAVFEKLVYSKLRNAMGGQIRWAVSGGAPLGERLGHFFRGAGVTILEGYGLTETTAPHTVNTPSMIKVGSVGKPLPGCSVRIADDGEVLVKGPNVFRSYLGDPSDTETAFIDGWYRTGDIGTLDDGYLYITGRKKEIIITAGGKNVAPAPLETLLASNPLVAHAVVIGDNRPYIASLLTLDPDELKTWLTTHDRADLSAAEVVNDPQLRAELQKTIDLANKTVSAAEGIRRFVILPVEFTEETGYLTPKLSVKRHLVLADFAEQVESLY</sequence>
<keyword evidence="1" id="KW-0436">Ligase</keyword>